<evidence type="ECO:0000256" key="2">
    <source>
        <dbReference type="ARBA" id="ARBA00006275"/>
    </source>
</evidence>
<reference evidence="9 10" key="1">
    <citation type="submission" date="2019-11" db="EMBL/GenBank/DDBJ databases">
        <title>Pedobacter petrophilus genome.</title>
        <authorList>
            <person name="Feldbauer M.J."/>
            <person name="Newman J.D."/>
        </authorList>
    </citation>
    <scope>NUCLEOTIDE SEQUENCE [LARGE SCALE GENOMIC DNA]</scope>
    <source>
        <strain evidence="9 10">LMG 29686</strain>
    </source>
</reference>
<keyword evidence="4" id="KW-0472">Membrane</keyword>
<dbReference type="InterPro" id="IPR011990">
    <property type="entry name" value="TPR-like_helical_dom_sf"/>
</dbReference>
<dbReference type="Proteomes" id="UP000487757">
    <property type="component" value="Unassembled WGS sequence"/>
</dbReference>
<protein>
    <submittedName>
        <fullName evidence="9">RagB/SusD family nutrient uptake outer membrane protein</fullName>
    </submittedName>
</protein>
<dbReference type="AlphaFoldDB" id="A0A7K0G490"/>
<dbReference type="Gene3D" id="1.10.3780.10">
    <property type="entry name" value="SusD-like"/>
    <property type="match status" value="1"/>
</dbReference>
<dbReference type="Pfam" id="PF14322">
    <property type="entry name" value="SusD-like_3"/>
    <property type="match status" value="1"/>
</dbReference>
<keyword evidence="3 6" id="KW-0732">Signal</keyword>
<evidence type="ECO:0000256" key="6">
    <source>
        <dbReference type="SAM" id="SignalP"/>
    </source>
</evidence>
<name>A0A7K0G490_9SPHI</name>
<evidence type="ECO:0000313" key="10">
    <source>
        <dbReference type="Proteomes" id="UP000487757"/>
    </source>
</evidence>
<dbReference type="InterPro" id="IPR033985">
    <property type="entry name" value="SusD-like_N"/>
</dbReference>
<dbReference type="SUPFAM" id="SSF48452">
    <property type="entry name" value="TPR-like"/>
    <property type="match status" value="1"/>
</dbReference>
<dbReference type="Pfam" id="PF07980">
    <property type="entry name" value="SusD_RagB"/>
    <property type="match status" value="1"/>
</dbReference>
<evidence type="ECO:0000256" key="4">
    <source>
        <dbReference type="ARBA" id="ARBA00023136"/>
    </source>
</evidence>
<keyword evidence="10" id="KW-1185">Reference proteome</keyword>
<evidence type="ECO:0000256" key="5">
    <source>
        <dbReference type="ARBA" id="ARBA00023237"/>
    </source>
</evidence>
<organism evidence="9 10">
    <name type="scientific">Pedobacter petrophilus</name>
    <dbReference type="NCBI Taxonomy" id="1908241"/>
    <lineage>
        <taxon>Bacteria</taxon>
        <taxon>Pseudomonadati</taxon>
        <taxon>Bacteroidota</taxon>
        <taxon>Sphingobacteriia</taxon>
        <taxon>Sphingobacteriales</taxon>
        <taxon>Sphingobacteriaceae</taxon>
        <taxon>Pedobacter</taxon>
    </lineage>
</organism>
<dbReference type="RefSeq" id="WP_154283029.1">
    <property type="nucleotide sequence ID" value="NZ_JBHUJQ010000001.1"/>
</dbReference>
<evidence type="ECO:0000259" key="8">
    <source>
        <dbReference type="Pfam" id="PF14322"/>
    </source>
</evidence>
<evidence type="ECO:0000256" key="1">
    <source>
        <dbReference type="ARBA" id="ARBA00004442"/>
    </source>
</evidence>
<accession>A0A7K0G490</accession>
<feature type="chain" id="PRO_5029527736" evidence="6">
    <location>
        <begin position="21"/>
        <end position="535"/>
    </location>
</feature>
<proteinExistence type="inferred from homology"/>
<evidence type="ECO:0000259" key="7">
    <source>
        <dbReference type="Pfam" id="PF07980"/>
    </source>
</evidence>
<comment type="subcellular location">
    <subcellularLocation>
        <location evidence="1">Cell outer membrane</location>
    </subcellularLocation>
</comment>
<dbReference type="InterPro" id="IPR012944">
    <property type="entry name" value="SusD_RagB_dom"/>
</dbReference>
<comment type="caution">
    <text evidence="9">The sequence shown here is derived from an EMBL/GenBank/DDBJ whole genome shotgun (WGS) entry which is preliminary data.</text>
</comment>
<evidence type="ECO:0000256" key="3">
    <source>
        <dbReference type="ARBA" id="ARBA00022729"/>
    </source>
</evidence>
<dbReference type="Gene3D" id="1.25.40.390">
    <property type="match status" value="1"/>
</dbReference>
<comment type="similarity">
    <text evidence="2">Belongs to the SusD family.</text>
</comment>
<feature type="signal peptide" evidence="6">
    <location>
        <begin position="1"/>
        <end position="20"/>
    </location>
</feature>
<dbReference type="OrthoDB" id="9783641at2"/>
<feature type="domain" description="SusD-like N-terminal" evidence="8">
    <location>
        <begin position="112"/>
        <end position="249"/>
    </location>
</feature>
<dbReference type="Gene3D" id="1.25.40.10">
    <property type="entry name" value="Tetratricopeptide repeat domain"/>
    <property type="match status" value="1"/>
</dbReference>
<dbReference type="PROSITE" id="PS51257">
    <property type="entry name" value="PROKAR_LIPOPROTEIN"/>
    <property type="match status" value="1"/>
</dbReference>
<keyword evidence="5" id="KW-0998">Cell outer membrane</keyword>
<gene>
    <name evidence="9" type="ORF">GJU39_21335</name>
</gene>
<evidence type="ECO:0000313" key="9">
    <source>
        <dbReference type="EMBL" id="MRX78627.1"/>
    </source>
</evidence>
<dbReference type="CDD" id="cd08977">
    <property type="entry name" value="SusD"/>
    <property type="match status" value="1"/>
</dbReference>
<dbReference type="EMBL" id="WKKH01000062">
    <property type="protein sequence ID" value="MRX78627.1"/>
    <property type="molecule type" value="Genomic_DNA"/>
</dbReference>
<feature type="domain" description="RagB/SusD" evidence="7">
    <location>
        <begin position="369"/>
        <end position="535"/>
    </location>
</feature>
<dbReference type="GO" id="GO:0009279">
    <property type="term" value="C:cell outer membrane"/>
    <property type="evidence" value="ECO:0007669"/>
    <property type="project" value="UniProtKB-SubCell"/>
</dbReference>
<sequence length="535" mass="59379">MKLRVLQMFLLICSASVLMVSCTKLDLTPTNDLIADNVYTSVGGYKQSLAKVYGAFALTGNASVGQPDIPTEIIKDEGNSDFLRLYWNLQELTTDEAVWSWQSDGGILGLHELNWSSTNSIINGLYYRSYFQITLCNDFINQSSDDNLNKRGITGADADQVRKFRAEARFIRAFQYSVLMDLYGNPPFVTETTEIGGKELPKQIARKDLFAYIESELKAIESDLAAPKANEYGRADQAADWALLSRIYLNAEVYTGTARYTDAITYCNKITGAGYALHNNYRELTLADNHLNKDEFILTINYDGTSTQNFGGTTYLMHGPAGVPAEVSGSSGNWGGLRITQQFVNLFADRTGATDSRAQFYMTGQNLEVTDLYTSTDGYSSTKYRNKTRSGGAAPHQDVAKDFSDIDFPLFRLGETYLTYAEAVLRGGTGGSLTTALDYVNRLRTRAYNGTAAGNITQGALTTDFILDERGRELWYEAFRRTDLIRYNKFTTAAYLWAWKGGVRNGAGVSSKFSLYPLPPTDLSANPNLRQNPGY</sequence>